<dbReference type="Pfam" id="PF13727">
    <property type="entry name" value="CoA_binding_3"/>
    <property type="match status" value="1"/>
</dbReference>
<keyword evidence="3" id="KW-0472">Membrane</keyword>
<feature type="compositionally biased region" description="Basic and acidic residues" evidence="2">
    <location>
        <begin position="14"/>
        <end position="25"/>
    </location>
</feature>
<dbReference type="SUPFAM" id="SSF53335">
    <property type="entry name" value="S-adenosyl-L-methionine-dependent methyltransferases"/>
    <property type="match status" value="1"/>
</dbReference>
<name>A0AA47IQJ0_ACTNA</name>
<dbReference type="Gene3D" id="3.40.50.720">
    <property type="entry name" value="NAD(P)-binding Rossmann-like Domain"/>
    <property type="match status" value="2"/>
</dbReference>
<sequence length="694" mass="75174">MAEKRQYSSGVTSRPDESAGNREPDSEPLPPRAAEGQEALTFSGAPSSVGSGPVQQPARGPAWVNLPVCRIEPIALMIVDVLATYLALYCAAWGTTKWATATGATGGLLAIGVLAVVNVGVFAAFKMYNSLWRYASMTEALRILYATIVGSVCGDLLFSLAFDGGLSVRSYVMAWALLAIMAAGARLAVRALWSSQVQRSARAGAHDVRPRTLIVGAGQTGSLTIKRMHLCDEDMCGEPVALVDDDVTKHGRHVHGVKVHGSCEDIPRIAEQCGAEQIVLACPSALASERQRILAICLKTGLRILTLPNVRDLAQQDDGRIALREVEISELLSRDEVAFDTMSMGYVRGEVVLVTGGGGSIGSELVRQLIEAQPRQIVIFDVYENTAYELLHEMQSRAAEQGVSLSVVIGSVTNERVVRDCFEAYRPKVVFHAAAHKHVPLMEDNAREAVENNVLGTWMLCRLSEEFGCSHFILVSTDKAVNPTNVMGATKRLCELEVQALAGTSRTTVFAAVRFGNVLGSHGSVIPLFKRQLRAGGPLTVTDREMTRYFMTIPEAAQLVITAGSMSCAGEIFILEMGQPVRIYDLAVNLIKLSGLRVGRDVEVTFTGLRPGEKLYEELQMDGEDLHPTENKSILVSTAPPPTLQEVEDKIARLKDCLPEGNDEIKRELARAVPTYQPRFDHGSSTSSTMRKAG</sequence>
<proteinExistence type="inferred from homology"/>
<dbReference type="Pfam" id="PF02719">
    <property type="entry name" value="Polysacc_synt_2"/>
    <property type="match status" value="1"/>
</dbReference>
<accession>A0AA47IQJ0</accession>
<feature type="domain" description="Polysaccharide biosynthesis protein CapD-like" evidence="4">
    <location>
        <begin position="352"/>
        <end position="636"/>
    </location>
</feature>
<feature type="transmembrane region" description="Helical" evidence="3">
    <location>
        <begin position="140"/>
        <end position="162"/>
    </location>
</feature>
<gene>
    <name evidence="5" type="ORF">OFA60_02105</name>
</gene>
<dbReference type="CDD" id="cd05237">
    <property type="entry name" value="UDP_invert_4-6DH_SDR_e"/>
    <property type="match status" value="1"/>
</dbReference>
<evidence type="ECO:0000256" key="2">
    <source>
        <dbReference type="SAM" id="MobiDB-lite"/>
    </source>
</evidence>
<keyword evidence="3" id="KW-1133">Transmembrane helix</keyword>
<reference evidence="5" key="1">
    <citation type="submission" date="2022-11" db="EMBL/GenBank/DDBJ databases">
        <title>Dental biofilm bacteria. Genome sequencing and assembly.</title>
        <authorList>
            <person name="Robertsson C."/>
        </authorList>
    </citation>
    <scope>NUCLEOTIDE SEQUENCE</scope>
    <source>
        <strain evidence="5">CW</strain>
    </source>
</reference>
<dbReference type="InterPro" id="IPR029063">
    <property type="entry name" value="SAM-dependent_MTases_sf"/>
</dbReference>
<dbReference type="InterPro" id="IPR036291">
    <property type="entry name" value="NAD(P)-bd_dom_sf"/>
</dbReference>
<evidence type="ECO:0000313" key="5">
    <source>
        <dbReference type="EMBL" id="WAL43384.1"/>
    </source>
</evidence>
<evidence type="ECO:0000313" key="6">
    <source>
        <dbReference type="Proteomes" id="UP001163127"/>
    </source>
</evidence>
<evidence type="ECO:0000256" key="1">
    <source>
        <dbReference type="ARBA" id="ARBA00007430"/>
    </source>
</evidence>
<dbReference type="EMBL" id="CP113787">
    <property type="protein sequence ID" value="WAL43384.1"/>
    <property type="molecule type" value="Genomic_DNA"/>
</dbReference>
<dbReference type="InterPro" id="IPR051203">
    <property type="entry name" value="Polysaccharide_Synthase-Rel"/>
</dbReference>
<feature type="transmembrane region" description="Helical" evidence="3">
    <location>
        <begin position="106"/>
        <end position="128"/>
    </location>
</feature>
<dbReference type="PANTHER" id="PTHR43318:SF1">
    <property type="entry name" value="POLYSACCHARIDE BIOSYNTHESIS PROTEIN EPSC-RELATED"/>
    <property type="match status" value="1"/>
</dbReference>
<comment type="similarity">
    <text evidence="1">Belongs to the polysaccharide synthase family.</text>
</comment>
<dbReference type="PANTHER" id="PTHR43318">
    <property type="entry name" value="UDP-N-ACETYLGLUCOSAMINE 4,6-DEHYDRATASE"/>
    <property type="match status" value="1"/>
</dbReference>
<feature type="region of interest" description="Disordered" evidence="2">
    <location>
        <begin position="1"/>
        <end position="37"/>
    </location>
</feature>
<feature type="transmembrane region" description="Helical" evidence="3">
    <location>
        <begin position="74"/>
        <end position="94"/>
    </location>
</feature>
<dbReference type="Proteomes" id="UP001163127">
    <property type="component" value="Chromosome"/>
</dbReference>
<organism evidence="5 6">
    <name type="scientific">Actinomyces naeslundii</name>
    <dbReference type="NCBI Taxonomy" id="1655"/>
    <lineage>
        <taxon>Bacteria</taxon>
        <taxon>Bacillati</taxon>
        <taxon>Actinomycetota</taxon>
        <taxon>Actinomycetes</taxon>
        <taxon>Actinomycetales</taxon>
        <taxon>Actinomycetaceae</taxon>
        <taxon>Actinomyces</taxon>
    </lineage>
</organism>
<dbReference type="InterPro" id="IPR003869">
    <property type="entry name" value="Polysac_CapD-like"/>
</dbReference>
<protein>
    <submittedName>
        <fullName evidence="5">Nucleoside-diphosphate sugar epimerase/dehydratase</fullName>
    </submittedName>
</protein>
<dbReference type="SUPFAM" id="SSF51735">
    <property type="entry name" value="NAD(P)-binding Rossmann-fold domains"/>
    <property type="match status" value="1"/>
</dbReference>
<dbReference type="AlphaFoldDB" id="A0AA47IQJ0"/>
<evidence type="ECO:0000256" key="3">
    <source>
        <dbReference type="SAM" id="Phobius"/>
    </source>
</evidence>
<keyword evidence="3" id="KW-0812">Transmembrane</keyword>
<dbReference type="RefSeq" id="WP_268399100.1">
    <property type="nucleotide sequence ID" value="NZ_CP113787.1"/>
</dbReference>
<feature type="transmembrane region" description="Helical" evidence="3">
    <location>
        <begin position="168"/>
        <end position="189"/>
    </location>
</feature>
<evidence type="ECO:0000259" key="4">
    <source>
        <dbReference type="Pfam" id="PF02719"/>
    </source>
</evidence>